<dbReference type="InterPro" id="IPR011250">
    <property type="entry name" value="OMP/PagP_B-barrel"/>
</dbReference>
<evidence type="ECO:0000256" key="1">
    <source>
        <dbReference type="SAM" id="SignalP"/>
    </source>
</evidence>
<accession>D5EPF2</accession>
<protein>
    <recommendedName>
        <fullName evidence="4">Outer membrane protein beta-barrel domain-containing protein</fullName>
    </recommendedName>
</protein>
<dbReference type="EMBL" id="CP001998">
    <property type="protein sequence ID" value="ADE53689.1"/>
    <property type="molecule type" value="Genomic_DNA"/>
</dbReference>
<dbReference type="eggNOG" id="COG3637">
    <property type="taxonomic scope" value="Bacteria"/>
</dbReference>
<dbReference type="SUPFAM" id="SSF56925">
    <property type="entry name" value="OMPA-like"/>
    <property type="match status" value="1"/>
</dbReference>
<keyword evidence="3" id="KW-1185">Reference proteome</keyword>
<evidence type="ECO:0000313" key="2">
    <source>
        <dbReference type="EMBL" id="ADE53689.1"/>
    </source>
</evidence>
<dbReference type="Gene3D" id="2.40.160.20">
    <property type="match status" value="1"/>
</dbReference>
<organism evidence="2 3">
    <name type="scientific">Coraliomargarita akajimensis (strain DSM 45221 / IAM 15411 / JCM 23193 / KCTC 12865 / 04OKA010-24)</name>
    <dbReference type="NCBI Taxonomy" id="583355"/>
    <lineage>
        <taxon>Bacteria</taxon>
        <taxon>Pseudomonadati</taxon>
        <taxon>Verrucomicrobiota</taxon>
        <taxon>Opitutia</taxon>
        <taxon>Puniceicoccales</taxon>
        <taxon>Coraliomargaritaceae</taxon>
        <taxon>Coraliomargarita</taxon>
    </lineage>
</organism>
<evidence type="ECO:0000313" key="3">
    <source>
        <dbReference type="Proteomes" id="UP000000925"/>
    </source>
</evidence>
<feature type="chain" id="PRO_5003071638" description="Outer membrane protein beta-barrel domain-containing protein" evidence="1">
    <location>
        <begin position="21"/>
        <end position="205"/>
    </location>
</feature>
<dbReference type="OrthoDB" id="5591863at2"/>
<feature type="signal peptide" evidence="1">
    <location>
        <begin position="1"/>
        <end position="20"/>
    </location>
</feature>
<dbReference type="Proteomes" id="UP000000925">
    <property type="component" value="Chromosome"/>
</dbReference>
<gene>
    <name evidence="2" type="ordered locus">Caka_0664</name>
</gene>
<dbReference type="HOGENOM" id="CLU_112916_0_0_0"/>
<dbReference type="AlphaFoldDB" id="D5EPF2"/>
<proteinExistence type="predicted"/>
<dbReference type="STRING" id="583355.Caka_0664"/>
<dbReference type="KEGG" id="caa:Caka_0664"/>
<evidence type="ECO:0008006" key="4">
    <source>
        <dbReference type="Google" id="ProtNLM"/>
    </source>
</evidence>
<dbReference type="RefSeq" id="WP_013042413.1">
    <property type="nucleotide sequence ID" value="NC_014008.1"/>
</dbReference>
<name>D5EPF2_CORAD</name>
<keyword evidence="1" id="KW-0732">Signal</keyword>
<reference evidence="2 3" key="1">
    <citation type="journal article" date="2010" name="Stand. Genomic Sci.">
        <title>Complete genome sequence of Coraliomargarita akajimensis type strain (04OKA010-24).</title>
        <authorList>
            <person name="Mavromatis K."/>
            <person name="Abt B."/>
            <person name="Brambilla E."/>
            <person name="Lapidus A."/>
            <person name="Copeland A."/>
            <person name="Deshpande S."/>
            <person name="Nolan M."/>
            <person name="Lucas S."/>
            <person name="Tice H."/>
            <person name="Cheng J.F."/>
            <person name="Han C."/>
            <person name="Detter J.C."/>
            <person name="Woyke T."/>
            <person name="Goodwin L."/>
            <person name="Pitluck S."/>
            <person name="Held B."/>
            <person name="Brettin T."/>
            <person name="Tapia R."/>
            <person name="Ivanova N."/>
            <person name="Mikhailova N."/>
            <person name="Pati A."/>
            <person name="Liolios K."/>
            <person name="Chen A."/>
            <person name="Palaniappan K."/>
            <person name="Land M."/>
            <person name="Hauser L."/>
            <person name="Chang Y.J."/>
            <person name="Jeffries C.D."/>
            <person name="Rohde M."/>
            <person name="Goker M."/>
            <person name="Bristow J."/>
            <person name="Eisen J.A."/>
            <person name="Markowitz V."/>
            <person name="Hugenholtz P."/>
            <person name="Klenk H.P."/>
            <person name="Kyrpides N.C."/>
        </authorList>
    </citation>
    <scope>NUCLEOTIDE SEQUENCE [LARGE SCALE GENOMIC DNA]</scope>
    <source>
        <strain evidence="3">DSM 45221 / IAM 15411 / JCM 23193 / KCTC 12865</strain>
    </source>
</reference>
<sequence length="205" mass="22180">MKLSYWLSIVALMASSSVFADQGHKPLQLRPLLGFRFGGEFENLVTGDSVRVKSAPAYGLALDFSPSGGPEKLQLLWSHQEAELDASGWDSLSDFDLTIDYFGIGGLIEYPQGPYVPYASMTLGATHIDAQGYGSDTRFSFSIGGGLKYFPGEQKRLALHADVRGYGTVVDSNAAFIYSGGQTVIAYSADVWWQLEASIGVLLAF</sequence>